<reference evidence="2" key="1">
    <citation type="journal article" date="2022" name="bioRxiv">
        <title>Sequencing and chromosome-scale assembly of the giantPleurodeles waltlgenome.</title>
        <authorList>
            <person name="Brown T."/>
            <person name="Elewa A."/>
            <person name="Iarovenko S."/>
            <person name="Subramanian E."/>
            <person name="Araus A.J."/>
            <person name="Petzold A."/>
            <person name="Susuki M."/>
            <person name="Suzuki K.-i.T."/>
            <person name="Hayashi T."/>
            <person name="Toyoda A."/>
            <person name="Oliveira C."/>
            <person name="Osipova E."/>
            <person name="Leigh N.D."/>
            <person name="Simon A."/>
            <person name="Yun M.H."/>
        </authorList>
    </citation>
    <scope>NUCLEOTIDE SEQUENCE</scope>
    <source>
        <strain evidence="2">20211129_DDA</strain>
        <tissue evidence="2">Liver</tissue>
    </source>
</reference>
<sequence>MHSYCDSKLETGVLPAPGDGSSQIQALSALFASRRYSGTPMLTARDRGVQMKESGSEQQSLSAVRRL</sequence>
<evidence type="ECO:0000313" key="3">
    <source>
        <dbReference type="Proteomes" id="UP001066276"/>
    </source>
</evidence>
<protein>
    <submittedName>
        <fullName evidence="2">Uncharacterized protein</fullName>
    </submittedName>
</protein>
<evidence type="ECO:0000256" key="1">
    <source>
        <dbReference type="SAM" id="MobiDB-lite"/>
    </source>
</evidence>
<name>A0AAV7W3T5_PLEWA</name>
<dbReference type="AlphaFoldDB" id="A0AAV7W3T5"/>
<accession>A0AAV7W3T5</accession>
<feature type="compositionally biased region" description="Polar residues" evidence="1">
    <location>
        <begin position="56"/>
        <end position="67"/>
    </location>
</feature>
<keyword evidence="3" id="KW-1185">Reference proteome</keyword>
<dbReference type="EMBL" id="JANPWB010000002">
    <property type="protein sequence ID" value="KAJ1207719.1"/>
    <property type="molecule type" value="Genomic_DNA"/>
</dbReference>
<comment type="caution">
    <text evidence="2">The sequence shown here is derived from an EMBL/GenBank/DDBJ whole genome shotgun (WGS) entry which is preliminary data.</text>
</comment>
<organism evidence="2 3">
    <name type="scientific">Pleurodeles waltl</name>
    <name type="common">Iberian ribbed newt</name>
    <dbReference type="NCBI Taxonomy" id="8319"/>
    <lineage>
        <taxon>Eukaryota</taxon>
        <taxon>Metazoa</taxon>
        <taxon>Chordata</taxon>
        <taxon>Craniata</taxon>
        <taxon>Vertebrata</taxon>
        <taxon>Euteleostomi</taxon>
        <taxon>Amphibia</taxon>
        <taxon>Batrachia</taxon>
        <taxon>Caudata</taxon>
        <taxon>Salamandroidea</taxon>
        <taxon>Salamandridae</taxon>
        <taxon>Pleurodelinae</taxon>
        <taxon>Pleurodeles</taxon>
    </lineage>
</organism>
<proteinExistence type="predicted"/>
<evidence type="ECO:0000313" key="2">
    <source>
        <dbReference type="EMBL" id="KAJ1207719.1"/>
    </source>
</evidence>
<gene>
    <name evidence="2" type="ORF">NDU88_003109</name>
</gene>
<feature type="region of interest" description="Disordered" evidence="1">
    <location>
        <begin position="46"/>
        <end position="67"/>
    </location>
</feature>
<dbReference type="Proteomes" id="UP001066276">
    <property type="component" value="Chromosome 1_2"/>
</dbReference>